<dbReference type="AlphaFoldDB" id="A0A839DT35"/>
<keyword evidence="3" id="KW-1185">Reference proteome</keyword>
<name>A0A839DT35_9PSEU</name>
<proteinExistence type="predicted"/>
<feature type="compositionally biased region" description="Basic and acidic residues" evidence="1">
    <location>
        <begin position="53"/>
        <end position="62"/>
    </location>
</feature>
<dbReference type="Proteomes" id="UP000569329">
    <property type="component" value="Unassembled WGS sequence"/>
</dbReference>
<reference evidence="2 3" key="1">
    <citation type="submission" date="2020-07" db="EMBL/GenBank/DDBJ databases">
        <title>Sequencing the genomes of 1000 actinobacteria strains.</title>
        <authorList>
            <person name="Klenk H.-P."/>
        </authorList>
    </citation>
    <scope>NUCLEOTIDE SEQUENCE [LARGE SCALE GENOMIC DNA]</scope>
    <source>
        <strain evidence="2 3">DSM 45975</strain>
    </source>
</reference>
<sequence>MTDPFLESIAAALAGQAAAGLGAAGLKALEKVRELVRRKSQDDPRTQAALEGAEDRPADHPKVEALAERLDQVTTADPDFDGRLRSEGAAIHRELNATEGGVVNENSGTVTGTLVQGQNFGDLTIN</sequence>
<protein>
    <submittedName>
        <fullName evidence="2">Uncharacterized protein</fullName>
    </submittedName>
</protein>
<evidence type="ECO:0000313" key="3">
    <source>
        <dbReference type="Proteomes" id="UP000569329"/>
    </source>
</evidence>
<dbReference type="RefSeq" id="WP_182544371.1">
    <property type="nucleotide sequence ID" value="NZ_JACGWZ010000003.1"/>
</dbReference>
<accession>A0A839DT35</accession>
<comment type="caution">
    <text evidence="2">The sequence shown here is derived from an EMBL/GenBank/DDBJ whole genome shotgun (WGS) entry which is preliminary data.</text>
</comment>
<dbReference type="EMBL" id="JACGWZ010000003">
    <property type="protein sequence ID" value="MBA8825142.1"/>
    <property type="molecule type" value="Genomic_DNA"/>
</dbReference>
<evidence type="ECO:0000313" key="2">
    <source>
        <dbReference type="EMBL" id="MBA8825142.1"/>
    </source>
</evidence>
<feature type="region of interest" description="Disordered" evidence="1">
    <location>
        <begin position="37"/>
        <end position="62"/>
    </location>
</feature>
<evidence type="ECO:0000256" key="1">
    <source>
        <dbReference type="SAM" id="MobiDB-lite"/>
    </source>
</evidence>
<organism evidence="2 3">
    <name type="scientific">Halosaccharopolyspora lacisalsi</name>
    <dbReference type="NCBI Taxonomy" id="1000566"/>
    <lineage>
        <taxon>Bacteria</taxon>
        <taxon>Bacillati</taxon>
        <taxon>Actinomycetota</taxon>
        <taxon>Actinomycetes</taxon>
        <taxon>Pseudonocardiales</taxon>
        <taxon>Pseudonocardiaceae</taxon>
        <taxon>Halosaccharopolyspora</taxon>
    </lineage>
</organism>
<gene>
    <name evidence="2" type="ORF">FHX42_002493</name>
</gene>